<sequence length="201" mass="21238">MTDRPAHDLSPPKPLLYAIFAMVLLTMGLVGVTQLLGLNEDGADGPPPVEVANLVLTEATPVQDLAGEPAQPAPAADAPGNAERMAAEARAHTQEGAGKVTVRRLEDGEVITVLEGSESGFVRGLMRSLGRQRDVDGVPKDAPYRISRWPDGSLTFDDPATGERIAVRAFGPDNRQQVADLLRMANERPAGAGESPQEAAE</sequence>
<dbReference type="EMBL" id="WIVE01000001">
    <property type="protein sequence ID" value="MQX34961.1"/>
    <property type="molecule type" value="Genomic_DNA"/>
</dbReference>
<evidence type="ECO:0000313" key="2">
    <source>
        <dbReference type="EMBL" id="MQX34961.1"/>
    </source>
</evidence>
<dbReference type="OrthoDB" id="7848123at2"/>
<dbReference type="Proteomes" id="UP000434582">
    <property type="component" value="Unassembled WGS sequence"/>
</dbReference>
<organism evidence="2 3">
    <name type="scientific">Roseospira navarrensis</name>
    <dbReference type="NCBI Taxonomy" id="140058"/>
    <lineage>
        <taxon>Bacteria</taxon>
        <taxon>Pseudomonadati</taxon>
        <taxon>Pseudomonadota</taxon>
        <taxon>Alphaproteobacteria</taxon>
        <taxon>Rhodospirillales</taxon>
        <taxon>Rhodospirillaceae</taxon>
        <taxon>Roseospira</taxon>
    </lineage>
</organism>
<proteinExistence type="predicted"/>
<dbReference type="InterPro" id="IPR017495">
    <property type="entry name" value="PuhC"/>
</dbReference>
<keyword evidence="1" id="KW-1133">Transmembrane helix</keyword>
<reference evidence="2 3" key="1">
    <citation type="submission" date="2019-10" db="EMBL/GenBank/DDBJ databases">
        <title>Draft whole-genome sequence of the purple nonsulfur photosynthetic bacterium Roseospira navarrensis DSM 15114.</title>
        <authorList>
            <person name="Kyndt J.A."/>
            <person name="Meyer T.E."/>
        </authorList>
    </citation>
    <scope>NUCLEOTIDE SEQUENCE [LARGE SCALE GENOMIC DNA]</scope>
    <source>
        <strain evidence="2 3">DSM 15114</strain>
    </source>
</reference>
<name>A0A7X1ZAF7_9PROT</name>
<evidence type="ECO:0008006" key="4">
    <source>
        <dbReference type="Google" id="ProtNLM"/>
    </source>
</evidence>
<feature type="transmembrane region" description="Helical" evidence="1">
    <location>
        <begin position="15"/>
        <end position="38"/>
    </location>
</feature>
<evidence type="ECO:0000256" key="1">
    <source>
        <dbReference type="SAM" id="Phobius"/>
    </source>
</evidence>
<keyword evidence="3" id="KW-1185">Reference proteome</keyword>
<dbReference type="NCBIfam" id="TIGR03054">
    <property type="entry name" value="photo_alph_chp1"/>
    <property type="match status" value="1"/>
</dbReference>
<evidence type="ECO:0000313" key="3">
    <source>
        <dbReference type="Proteomes" id="UP000434582"/>
    </source>
</evidence>
<dbReference type="AlphaFoldDB" id="A0A7X1ZAF7"/>
<comment type="caution">
    <text evidence="2">The sequence shown here is derived from an EMBL/GenBank/DDBJ whole genome shotgun (WGS) entry which is preliminary data.</text>
</comment>
<accession>A0A7X1ZAF7</accession>
<protein>
    <recommendedName>
        <fullName evidence="4">Photosynthetic complex assembly protein</fullName>
    </recommendedName>
</protein>
<keyword evidence="1" id="KW-0812">Transmembrane</keyword>
<dbReference type="RefSeq" id="WP_153339963.1">
    <property type="nucleotide sequence ID" value="NZ_WIVE01000001.1"/>
</dbReference>
<keyword evidence="1" id="KW-0472">Membrane</keyword>
<gene>
    <name evidence="2" type="ORF">GHC57_00360</name>
</gene>